<evidence type="ECO:0000256" key="1">
    <source>
        <dbReference type="SAM" id="MobiDB-lite"/>
    </source>
</evidence>
<accession>A0AAE0G5P4</accession>
<feature type="region of interest" description="Disordered" evidence="1">
    <location>
        <begin position="58"/>
        <end position="79"/>
    </location>
</feature>
<gene>
    <name evidence="2" type="ORF">CYMTET_19643</name>
</gene>
<keyword evidence="3" id="KW-1185">Reference proteome</keyword>
<dbReference type="AlphaFoldDB" id="A0AAE0G5P4"/>
<feature type="compositionally biased region" description="Polar residues" evidence="1">
    <location>
        <begin position="68"/>
        <end position="77"/>
    </location>
</feature>
<feature type="compositionally biased region" description="Low complexity" evidence="1">
    <location>
        <begin position="193"/>
        <end position="212"/>
    </location>
</feature>
<sequence>MEPAEPSTREQKYLKGTTFVKGLWPYLLVGVLIGVGGSLYNDANSWLVLEREQFFTTSVEDEAPPAPSSLQDEQTGGISERKPLAAEEVVRARENAERNPQVLRGEGRIVFGDDPRRQASVDSARAPAEFPEAAATLSESFEPEDAPVPVERAALLEDAELAVIKDDVTAGAEDVPELQPDPMVEPLLQESQAAKASTGAGPAEAAAEAAPGNSSDDGIRYARFNPETLVEETFEQAMNRGRIKDLEMVLVITSYGWPPRFSLDWINNQPFPAFVSSKVKGKGVHSEPWGNIGQEDATYFRFITMFWDDLPERMVFLHGHNSAWHQERYTVEYMMRNICYKDHMYMSINSPAVIRHPKLGKSNEWSILKKWWPRLYGKELGPFPKSGLYEKCCAQFMVHRDRIKAHPKSFYERQLKEMTDPNKTYLRSMKKQGVHIGFDLVLFYESTWHVMWGEKPKMHMSKYGSCVDKSIEHIKHPTIMNKNRERCMRNVIGCPVPLCKESPSCNAVLEYNKENPFQKPSRN</sequence>
<protein>
    <submittedName>
        <fullName evidence="2">Uncharacterized protein</fullName>
    </submittedName>
</protein>
<dbReference type="PANTHER" id="PTHR37490:SF2">
    <property type="match status" value="1"/>
</dbReference>
<reference evidence="2 3" key="1">
    <citation type="journal article" date="2015" name="Genome Biol. Evol.">
        <title>Comparative Genomics of a Bacterivorous Green Alga Reveals Evolutionary Causalities and Consequences of Phago-Mixotrophic Mode of Nutrition.</title>
        <authorList>
            <person name="Burns J.A."/>
            <person name="Paasch A."/>
            <person name="Narechania A."/>
            <person name="Kim E."/>
        </authorList>
    </citation>
    <scope>NUCLEOTIDE SEQUENCE [LARGE SCALE GENOMIC DNA]</scope>
    <source>
        <strain evidence="2 3">PLY_AMNH</strain>
    </source>
</reference>
<proteinExistence type="predicted"/>
<feature type="region of interest" description="Disordered" evidence="1">
    <location>
        <begin position="193"/>
        <end position="220"/>
    </location>
</feature>
<name>A0AAE0G5P4_9CHLO</name>
<organism evidence="2 3">
    <name type="scientific">Cymbomonas tetramitiformis</name>
    <dbReference type="NCBI Taxonomy" id="36881"/>
    <lineage>
        <taxon>Eukaryota</taxon>
        <taxon>Viridiplantae</taxon>
        <taxon>Chlorophyta</taxon>
        <taxon>Pyramimonadophyceae</taxon>
        <taxon>Pyramimonadales</taxon>
        <taxon>Pyramimonadaceae</taxon>
        <taxon>Cymbomonas</taxon>
    </lineage>
</organism>
<evidence type="ECO:0000313" key="2">
    <source>
        <dbReference type="EMBL" id="KAK3272036.1"/>
    </source>
</evidence>
<dbReference type="Pfam" id="PF11913">
    <property type="entry name" value="DUF3431"/>
    <property type="match status" value="1"/>
</dbReference>
<evidence type="ECO:0000313" key="3">
    <source>
        <dbReference type="Proteomes" id="UP001190700"/>
    </source>
</evidence>
<dbReference type="EMBL" id="LGRX02009193">
    <property type="protein sequence ID" value="KAK3272036.1"/>
    <property type="molecule type" value="Genomic_DNA"/>
</dbReference>
<dbReference type="Proteomes" id="UP001190700">
    <property type="component" value="Unassembled WGS sequence"/>
</dbReference>
<dbReference type="PANTHER" id="PTHR37490">
    <property type="entry name" value="EXPRESSED PROTEIN"/>
    <property type="match status" value="1"/>
</dbReference>
<comment type="caution">
    <text evidence="2">The sequence shown here is derived from an EMBL/GenBank/DDBJ whole genome shotgun (WGS) entry which is preliminary data.</text>
</comment>
<dbReference type="InterPro" id="IPR021838">
    <property type="entry name" value="DUF3431"/>
</dbReference>